<dbReference type="EMBL" id="RJJD01000001">
    <property type="protein sequence ID" value="RNI31564.1"/>
    <property type="molecule type" value="Genomic_DNA"/>
</dbReference>
<sequence>MKILVRLLPYCTCLVMSIFSVSCQSDAESTTTPTAIIRKKLVLEGIPSASGIERVGDQYYVIGDDSPYLFTLDKNFKVTKKTPLFEASSMVEGRIPKPVKPDLEAITQLTMEGGQPYLFIIGSGATEPRNTGFLIPLTRNGPDKPITINLTPLYNQLRANKAITGQAALNIEGLAADEEYVYFLQRYAPGGQNVLITYTLESMVPFLQGKGAAPKPSGIKSWTLPDIAQIKTGFSGMTTALGGRMLFTASAEETPNAVLDGEIYGSLVGLLQAHPHNTPGPAKPQVAVTITEQDGTPYKSKIESICISGQDRSDLTAVCVADNDDGFSELVVVKFSW</sequence>
<dbReference type="AlphaFoldDB" id="A0A3M9N188"/>
<evidence type="ECO:0000313" key="2">
    <source>
        <dbReference type="EMBL" id="RNI31564.1"/>
    </source>
</evidence>
<name>A0A3M9N188_9BACT</name>
<feature type="signal peptide" evidence="1">
    <location>
        <begin position="1"/>
        <end position="27"/>
    </location>
</feature>
<comment type="caution">
    <text evidence="2">The sequence shown here is derived from an EMBL/GenBank/DDBJ whole genome shotgun (WGS) entry which is preliminary data.</text>
</comment>
<feature type="chain" id="PRO_5018061145" evidence="1">
    <location>
        <begin position="28"/>
        <end position="337"/>
    </location>
</feature>
<dbReference type="Pfam" id="PF22000">
    <property type="entry name" value="DUF6929"/>
    <property type="match status" value="1"/>
</dbReference>
<proteinExistence type="predicted"/>
<gene>
    <name evidence="2" type="ORF">EFB08_03335</name>
</gene>
<keyword evidence="3" id="KW-1185">Reference proteome</keyword>
<evidence type="ECO:0000313" key="3">
    <source>
        <dbReference type="Proteomes" id="UP000272117"/>
    </source>
</evidence>
<keyword evidence="1" id="KW-0732">Signal</keyword>
<dbReference type="InterPro" id="IPR053851">
    <property type="entry name" value="DUF6929"/>
</dbReference>
<protein>
    <submittedName>
        <fullName evidence="2">Uncharacterized protein</fullName>
    </submittedName>
</protein>
<dbReference type="PROSITE" id="PS51257">
    <property type="entry name" value="PROKAR_LIPOPROTEIN"/>
    <property type="match status" value="1"/>
</dbReference>
<dbReference type="Proteomes" id="UP000272117">
    <property type="component" value="Unassembled WGS sequence"/>
</dbReference>
<organism evidence="2 3">
    <name type="scientific">Rufibacter latericius</name>
    <dbReference type="NCBI Taxonomy" id="2487040"/>
    <lineage>
        <taxon>Bacteria</taxon>
        <taxon>Pseudomonadati</taxon>
        <taxon>Bacteroidota</taxon>
        <taxon>Cytophagia</taxon>
        <taxon>Cytophagales</taxon>
        <taxon>Hymenobacteraceae</taxon>
        <taxon>Rufibacter</taxon>
    </lineage>
</organism>
<accession>A0A3M9N188</accession>
<evidence type="ECO:0000256" key="1">
    <source>
        <dbReference type="SAM" id="SignalP"/>
    </source>
</evidence>
<reference evidence="2 3" key="1">
    <citation type="submission" date="2018-11" db="EMBL/GenBank/DDBJ databases">
        <title>Rufibacter latericius sp. nov., isolated from water in Baiyang Lake.</title>
        <authorList>
            <person name="Yang Y."/>
        </authorList>
    </citation>
    <scope>NUCLEOTIDE SEQUENCE [LARGE SCALE GENOMIC DNA]</scope>
    <source>
        <strain evidence="2 3">R-22-1c-1</strain>
    </source>
</reference>